<organism evidence="1 2">
    <name type="scientific">Vermiconidia calcicola</name>
    <dbReference type="NCBI Taxonomy" id="1690605"/>
    <lineage>
        <taxon>Eukaryota</taxon>
        <taxon>Fungi</taxon>
        <taxon>Dikarya</taxon>
        <taxon>Ascomycota</taxon>
        <taxon>Pezizomycotina</taxon>
        <taxon>Dothideomycetes</taxon>
        <taxon>Dothideomycetidae</taxon>
        <taxon>Mycosphaerellales</taxon>
        <taxon>Extremaceae</taxon>
        <taxon>Vermiconidia</taxon>
    </lineage>
</organism>
<dbReference type="Proteomes" id="UP001281147">
    <property type="component" value="Unassembled WGS sequence"/>
</dbReference>
<evidence type="ECO:0000313" key="2">
    <source>
        <dbReference type="Proteomes" id="UP001281147"/>
    </source>
</evidence>
<keyword evidence="2" id="KW-1185">Reference proteome</keyword>
<name>A0ACC3MLC9_9PEZI</name>
<accession>A0ACC3MLC9</accession>
<gene>
    <name evidence="1" type="ORF">LTR37_017920</name>
</gene>
<sequence>MLVLCPERDRRKMTENIGWHYDIKPPDYGLSDNFAPLFAAWVLGVVLKLEPELTARMAWLEHSPRIQDEFKSTNGPEMYIPLAKSECRVLSRSSGWFEGRQQHEVVVSIADLERGPRRRQLMPEIAPIFSSEAEYPIDRIYGPIEPRDSPDPVEDYHRLLFDMEAAAMTMQRTAGSSQKEDDLQSKLDWLAPLVKIEYEKYVEAYQNSGNLRSLQHPTFRSIARSLNVNRSLVSNLSLTRSRITGSDYYRDLRVETHGELLKQVQAIDRFIDEVKMAIDSDVTRLDIETAARNMVLAEAAVRETRSGTMLTVLAFVFAPVSLAASVFGMNVREVNATGHGIWIFLVCAFVSLALAFLAWALCKLFMRARTNRRLLRLYWGQRRKDQRYDESDPSVDQLRWRETFQKQKGLWYGEKDHNWRRLWAYHLGFLPVNDLGIKESDLNTDNMW</sequence>
<dbReference type="EMBL" id="JAUTXU010000240">
    <property type="protein sequence ID" value="KAK3696502.1"/>
    <property type="molecule type" value="Genomic_DNA"/>
</dbReference>
<evidence type="ECO:0000313" key="1">
    <source>
        <dbReference type="EMBL" id="KAK3696502.1"/>
    </source>
</evidence>
<protein>
    <submittedName>
        <fullName evidence="1">Uncharacterized protein</fullName>
    </submittedName>
</protein>
<reference evidence="1" key="1">
    <citation type="submission" date="2023-07" db="EMBL/GenBank/DDBJ databases">
        <title>Black Yeasts Isolated from many extreme environments.</title>
        <authorList>
            <person name="Coleine C."/>
            <person name="Stajich J.E."/>
            <person name="Selbmann L."/>
        </authorList>
    </citation>
    <scope>NUCLEOTIDE SEQUENCE</scope>
    <source>
        <strain evidence="1">CCFEE 5714</strain>
    </source>
</reference>
<comment type="caution">
    <text evidence="1">The sequence shown here is derived from an EMBL/GenBank/DDBJ whole genome shotgun (WGS) entry which is preliminary data.</text>
</comment>
<proteinExistence type="predicted"/>